<dbReference type="PROSITE" id="PS50802">
    <property type="entry name" value="OTU"/>
    <property type="match status" value="1"/>
</dbReference>
<protein>
    <recommendedName>
        <fullName evidence="2">ubiquitinyl hydrolase 1</fullName>
        <ecNumber evidence="2">3.4.19.12</ecNumber>
    </recommendedName>
</protein>
<dbReference type="InterPro" id="IPR042468">
    <property type="entry name" value="Peptidase_C65_otubain_sub1"/>
</dbReference>
<keyword evidence="5" id="KW-0378">Hydrolase</keyword>
<evidence type="ECO:0000313" key="9">
    <source>
        <dbReference type="Proteomes" id="UP001158576"/>
    </source>
</evidence>
<reference evidence="8 9" key="1">
    <citation type="submission" date="2021-04" db="EMBL/GenBank/DDBJ databases">
        <authorList>
            <person name="Bliznina A."/>
        </authorList>
    </citation>
    <scope>NUCLEOTIDE SEQUENCE [LARGE SCALE GENOMIC DNA]</scope>
</reference>
<sequence>MSGSLIDGMDDQQLDQATINARESINRQIAETIPLIGEKIPLESLIQDFSDSEMFQQQVKMLLESYRSVIKIRPDGNCFYRAFSFALFETLVGNASGREELKAQFKKTRDFLIEKQNYPSVTVDDFYEQNVDFIDGISDYKTSEELRVAMSDEGFANYIVCFLRLVASAELQQQPDFYINFLPDVSSVQDFCRKDVEPLGIDIDHVVITALSTGLSVPVRVACLEQREGKPQIIDFFNENASISLLFRPGHYDILYN</sequence>
<keyword evidence="9" id="KW-1185">Reference proteome</keyword>
<dbReference type="InterPro" id="IPR003323">
    <property type="entry name" value="OTU_dom"/>
</dbReference>
<dbReference type="EC" id="3.4.19.12" evidence="2"/>
<evidence type="ECO:0000256" key="2">
    <source>
        <dbReference type="ARBA" id="ARBA00012759"/>
    </source>
</evidence>
<evidence type="ECO:0000256" key="3">
    <source>
        <dbReference type="ARBA" id="ARBA00022670"/>
    </source>
</evidence>
<keyword evidence="6" id="KW-0788">Thiol protease</keyword>
<feature type="domain" description="OTU" evidence="7">
    <location>
        <begin position="67"/>
        <end position="257"/>
    </location>
</feature>
<accession>A0ABN7S7W9</accession>
<dbReference type="Gene3D" id="3.30.200.60">
    <property type="entry name" value="Peptidase C65 Otubain, subdomain 1"/>
    <property type="match status" value="1"/>
</dbReference>
<evidence type="ECO:0000256" key="4">
    <source>
        <dbReference type="ARBA" id="ARBA00022786"/>
    </source>
</evidence>
<keyword evidence="3" id="KW-0645">Protease</keyword>
<dbReference type="EMBL" id="OU015569">
    <property type="protein sequence ID" value="CAG5094512.1"/>
    <property type="molecule type" value="Genomic_DNA"/>
</dbReference>
<dbReference type="Pfam" id="PF10275">
    <property type="entry name" value="Peptidase_C65"/>
    <property type="match status" value="1"/>
</dbReference>
<proteinExistence type="predicted"/>
<evidence type="ECO:0000256" key="1">
    <source>
        <dbReference type="ARBA" id="ARBA00000707"/>
    </source>
</evidence>
<name>A0ABN7S7W9_OIKDI</name>
<dbReference type="Proteomes" id="UP001158576">
    <property type="component" value="Chromosome XSR"/>
</dbReference>
<dbReference type="PANTHER" id="PTHR12931:SF15">
    <property type="entry name" value="UBIQUITIN THIOESTERASE OTUBAIN-LIKE"/>
    <property type="match status" value="1"/>
</dbReference>
<evidence type="ECO:0000256" key="5">
    <source>
        <dbReference type="ARBA" id="ARBA00022801"/>
    </source>
</evidence>
<keyword evidence="4" id="KW-0833">Ubl conjugation pathway</keyword>
<dbReference type="PANTHER" id="PTHR12931">
    <property type="entry name" value="UBIQUITIN THIOLESTERASE PROTEIN OTUB"/>
    <property type="match status" value="1"/>
</dbReference>
<organism evidence="8 9">
    <name type="scientific">Oikopleura dioica</name>
    <name type="common">Tunicate</name>
    <dbReference type="NCBI Taxonomy" id="34765"/>
    <lineage>
        <taxon>Eukaryota</taxon>
        <taxon>Metazoa</taxon>
        <taxon>Chordata</taxon>
        <taxon>Tunicata</taxon>
        <taxon>Appendicularia</taxon>
        <taxon>Copelata</taxon>
        <taxon>Oikopleuridae</taxon>
        <taxon>Oikopleura</taxon>
    </lineage>
</organism>
<evidence type="ECO:0000313" key="8">
    <source>
        <dbReference type="EMBL" id="CAG5094512.1"/>
    </source>
</evidence>
<dbReference type="Gene3D" id="1.20.1300.20">
    <property type="entry name" value="Peptidase C65 Otubain, subdomain 2"/>
    <property type="match status" value="1"/>
</dbReference>
<dbReference type="SUPFAM" id="SSF54001">
    <property type="entry name" value="Cysteine proteinases"/>
    <property type="match status" value="1"/>
</dbReference>
<gene>
    <name evidence="8" type="ORF">OKIOD_LOCUS5184</name>
</gene>
<comment type="catalytic activity">
    <reaction evidence="1">
        <text>Thiol-dependent hydrolysis of ester, thioester, amide, peptide and isopeptide bonds formed by the C-terminal Gly of ubiquitin (a 76-residue protein attached to proteins as an intracellular targeting signal).</text>
        <dbReference type="EC" id="3.4.19.12"/>
    </reaction>
</comment>
<dbReference type="InterPro" id="IPR042467">
    <property type="entry name" value="Peptidase_C65_otubain_sub2"/>
</dbReference>
<evidence type="ECO:0000259" key="7">
    <source>
        <dbReference type="PROSITE" id="PS50802"/>
    </source>
</evidence>
<dbReference type="InterPro" id="IPR038765">
    <property type="entry name" value="Papain-like_cys_pep_sf"/>
</dbReference>
<dbReference type="CDD" id="cd22749">
    <property type="entry name" value="Otubain_C65"/>
    <property type="match status" value="1"/>
</dbReference>
<evidence type="ECO:0000256" key="6">
    <source>
        <dbReference type="ARBA" id="ARBA00022807"/>
    </source>
</evidence>
<dbReference type="InterPro" id="IPR019400">
    <property type="entry name" value="Peptidase_C65_otubain"/>
</dbReference>